<sequence>MPSEPSISLNQKTLGFFLALVAVVTLGWNAVAYFKGIEHKNVEQDIRLDRTDEDRQIQKELIKETGALKEAVVKLTGVIEQAPGRKAEIRPSSPSFFGMP</sequence>
<keyword evidence="1" id="KW-0812">Transmembrane</keyword>
<proteinExistence type="predicted"/>
<gene>
    <name evidence="2" type="ORF">SAMN05660859_0089</name>
</gene>
<dbReference type="EMBL" id="FMTP01000010">
    <property type="protein sequence ID" value="SCW95682.1"/>
    <property type="molecule type" value="Genomic_DNA"/>
</dbReference>
<accession>A0A1G4UPX9</accession>
<reference evidence="3" key="1">
    <citation type="submission" date="2016-10" db="EMBL/GenBank/DDBJ databases">
        <authorList>
            <person name="Varghese N."/>
            <person name="Submissions S."/>
        </authorList>
    </citation>
    <scope>NUCLEOTIDE SEQUENCE [LARGE SCALE GENOMIC DNA]</scope>
    <source>
        <strain evidence="3">CGMCC 1.1761</strain>
    </source>
</reference>
<dbReference type="AlphaFoldDB" id="A0A1G4UPX9"/>
<name>A0A1G4UPX9_9HYPH</name>
<evidence type="ECO:0000256" key="1">
    <source>
        <dbReference type="SAM" id="Phobius"/>
    </source>
</evidence>
<evidence type="ECO:0000313" key="2">
    <source>
        <dbReference type="EMBL" id="SCW95682.1"/>
    </source>
</evidence>
<keyword evidence="1" id="KW-1133">Transmembrane helix</keyword>
<dbReference type="RefSeq" id="WP_091444180.1">
    <property type="nucleotide sequence ID" value="NZ_FMTP01000010.1"/>
</dbReference>
<feature type="transmembrane region" description="Helical" evidence="1">
    <location>
        <begin position="14"/>
        <end position="34"/>
    </location>
</feature>
<keyword evidence="3" id="KW-1185">Reference proteome</keyword>
<protein>
    <submittedName>
        <fullName evidence="2">Uncharacterized protein</fullName>
    </submittedName>
</protein>
<evidence type="ECO:0000313" key="3">
    <source>
        <dbReference type="Proteomes" id="UP000198889"/>
    </source>
</evidence>
<dbReference type="Proteomes" id="UP000198889">
    <property type="component" value="Unassembled WGS sequence"/>
</dbReference>
<organism evidence="2 3">
    <name type="scientific">Ancylobacter rudongensis</name>
    <dbReference type="NCBI Taxonomy" id="177413"/>
    <lineage>
        <taxon>Bacteria</taxon>
        <taxon>Pseudomonadati</taxon>
        <taxon>Pseudomonadota</taxon>
        <taxon>Alphaproteobacteria</taxon>
        <taxon>Hyphomicrobiales</taxon>
        <taxon>Xanthobacteraceae</taxon>
        <taxon>Ancylobacter</taxon>
    </lineage>
</organism>
<keyword evidence="1" id="KW-0472">Membrane</keyword>
<dbReference type="STRING" id="177413.SAMN05660859_0089"/>